<dbReference type="SMART" id="SM01265">
    <property type="entry name" value="Mab-21"/>
    <property type="match status" value="1"/>
</dbReference>
<dbReference type="InterPro" id="IPR046903">
    <property type="entry name" value="Mab-21-like_nuc_Trfase"/>
</dbReference>
<feature type="domain" description="Mab-21-like HhH/H2TH-like" evidence="10">
    <location>
        <begin position="275"/>
        <end position="363"/>
    </location>
</feature>
<dbReference type="OrthoDB" id="6055534at2759"/>
<reference evidence="11" key="1">
    <citation type="submission" date="2020-06" db="EMBL/GenBank/DDBJ databases">
        <title>Draft genome of Bugula neritina, a colonial animal packing powerful symbionts and potential medicines.</title>
        <authorList>
            <person name="Rayko M."/>
        </authorList>
    </citation>
    <scope>NUCLEOTIDE SEQUENCE [LARGE SCALE GENOMIC DNA]</scope>
    <source>
        <strain evidence="11">Kwan_BN1</strain>
    </source>
</reference>
<organism evidence="11 12">
    <name type="scientific">Bugula neritina</name>
    <name type="common">Brown bryozoan</name>
    <name type="synonym">Sertularia neritina</name>
    <dbReference type="NCBI Taxonomy" id="10212"/>
    <lineage>
        <taxon>Eukaryota</taxon>
        <taxon>Metazoa</taxon>
        <taxon>Spiralia</taxon>
        <taxon>Lophotrochozoa</taxon>
        <taxon>Bryozoa</taxon>
        <taxon>Gymnolaemata</taxon>
        <taxon>Cheilostomatida</taxon>
        <taxon>Flustrina</taxon>
        <taxon>Buguloidea</taxon>
        <taxon>Bugulidae</taxon>
        <taxon>Bugula</taxon>
    </lineage>
</organism>
<evidence type="ECO:0000313" key="12">
    <source>
        <dbReference type="Proteomes" id="UP000593567"/>
    </source>
</evidence>
<dbReference type="GO" id="GO:0046872">
    <property type="term" value="F:metal ion binding"/>
    <property type="evidence" value="ECO:0007669"/>
    <property type="project" value="UniProtKB-KW"/>
</dbReference>
<gene>
    <name evidence="11" type="ORF">EB796_003363</name>
</gene>
<comment type="cofactor">
    <cofactor evidence="1">
        <name>Mg(2+)</name>
        <dbReference type="ChEBI" id="CHEBI:18420"/>
    </cofactor>
</comment>
<evidence type="ECO:0000256" key="6">
    <source>
        <dbReference type="ARBA" id="ARBA00022741"/>
    </source>
</evidence>
<evidence type="ECO:0000313" key="11">
    <source>
        <dbReference type="EMBL" id="KAF6038326.1"/>
    </source>
</evidence>
<evidence type="ECO:0000256" key="2">
    <source>
        <dbReference type="ARBA" id="ARBA00008307"/>
    </source>
</evidence>
<dbReference type="Pfam" id="PF03281">
    <property type="entry name" value="Mab-21"/>
    <property type="match status" value="1"/>
</dbReference>
<keyword evidence="4" id="KW-0548">Nucleotidyltransferase</keyword>
<keyword evidence="5" id="KW-0479">Metal-binding</keyword>
<protein>
    <submittedName>
        <fullName evidence="11">Uncharacterized protein</fullName>
    </submittedName>
</protein>
<dbReference type="Gene3D" id="1.10.1410.40">
    <property type="match status" value="1"/>
</dbReference>
<dbReference type="GO" id="GO:0005524">
    <property type="term" value="F:ATP binding"/>
    <property type="evidence" value="ECO:0007669"/>
    <property type="project" value="UniProtKB-KW"/>
</dbReference>
<evidence type="ECO:0000256" key="7">
    <source>
        <dbReference type="ARBA" id="ARBA00022840"/>
    </source>
</evidence>
<dbReference type="PANTHER" id="PTHR10656:SF42">
    <property type="entry name" value="CYCLIC GMP-AMP SYNTHASE-LIKE PROTEIN-RELATED"/>
    <property type="match status" value="1"/>
</dbReference>
<keyword evidence="8" id="KW-0460">Magnesium</keyword>
<dbReference type="Proteomes" id="UP000593567">
    <property type="component" value="Unassembled WGS sequence"/>
</dbReference>
<dbReference type="GO" id="GO:0016779">
    <property type="term" value="F:nucleotidyltransferase activity"/>
    <property type="evidence" value="ECO:0007669"/>
    <property type="project" value="UniProtKB-KW"/>
</dbReference>
<dbReference type="Pfam" id="PF20266">
    <property type="entry name" value="Mab-21_C"/>
    <property type="match status" value="1"/>
</dbReference>
<evidence type="ECO:0000256" key="4">
    <source>
        <dbReference type="ARBA" id="ARBA00022695"/>
    </source>
</evidence>
<keyword evidence="7" id="KW-0067">ATP-binding</keyword>
<accession>A0A7J7KLD7</accession>
<dbReference type="PANTHER" id="PTHR10656">
    <property type="entry name" value="CELL FATE DETERMINING PROTEIN MAB21-RELATED"/>
    <property type="match status" value="1"/>
</dbReference>
<comment type="caution">
    <text evidence="11">The sequence shown here is derived from an EMBL/GenBank/DDBJ whole genome shotgun (WGS) entry which is preliminary data.</text>
</comment>
<dbReference type="EMBL" id="VXIV02000429">
    <property type="protein sequence ID" value="KAF6038326.1"/>
    <property type="molecule type" value="Genomic_DNA"/>
</dbReference>
<evidence type="ECO:0000259" key="9">
    <source>
        <dbReference type="Pfam" id="PF03281"/>
    </source>
</evidence>
<dbReference type="InterPro" id="IPR046906">
    <property type="entry name" value="Mab-21_HhH/H2TH-like"/>
</dbReference>
<evidence type="ECO:0000256" key="5">
    <source>
        <dbReference type="ARBA" id="ARBA00022723"/>
    </source>
</evidence>
<proteinExistence type="inferred from homology"/>
<name>A0A7J7KLD7_BUGNE</name>
<evidence type="ECO:0000256" key="3">
    <source>
        <dbReference type="ARBA" id="ARBA00022679"/>
    </source>
</evidence>
<keyword evidence="3" id="KW-0808">Transferase</keyword>
<dbReference type="AlphaFoldDB" id="A0A7J7KLD7"/>
<evidence type="ECO:0000259" key="10">
    <source>
        <dbReference type="Pfam" id="PF20266"/>
    </source>
</evidence>
<comment type="similarity">
    <text evidence="2">Belongs to the mab-21 family.</text>
</comment>
<keyword evidence="6" id="KW-0547">Nucleotide-binding</keyword>
<sequence>MAIGLMSSFLMRLVNPSIVMFNMGMTVIVVLVMQSLVWGLTSLLQRMVFGESDLSELARQLRRIEKDYLSCELTPTQKAKPGLVSYIKEKLIQPALQDYYADFAYMGSAYEFTSVPGSSDFDIQVFLKVPSTRQNRVKATAIPSGDPDWMRVRGGPENLLNYEGYFCPIKARQLVTSKIDRALQANGFQISFQGFPAVVRRSTHGPATTLDVTWREEKLSIDIVVCLRKIDLQCSNYDLVGKPYLDKDFWRQSYAEEELAKLRGYHYSFMRKSLLLRIMKVIKNHHPQMRMFASYFYKNVLFMLDARNPTASWGRADLANRFIDMINLIHQVLSDRSLPLHFNSKVNYLANKSPTSISTVANYLGDIIKKGNYSSLLDRVP</sequence>
<keyword evidence="12" id="KW-1185">Reference proteome</keyword>
<dbReference type="InterPro" id="IPR024810">
    <property type="entry name" value="MAB21L/cGLR"/>
</dbReference>
<dbReference type="Gene3D" id="3.30.460.90">
    <property type="match status" value="1"/>
</dbReference>
<feature type="domain" description="Mab-21-like nucleotidyltransferase" evidence="9">
    <location>
        <begin position="118"/>
        <end position="259"/>
    </location>
</feature>
<evidence type="ECO:0000256" key="1">
    <source>
        <dbReference type="ARBA" id="ARBA00001946"/>
    </source>
</evidence>
<evidence type="ECO:0000256" key="8">
    <source>
        <dbReference type="ARBA" id="ARBA00022842"/>
    </source>
</evidence>